<comment type="caution">
    <text evidence="1">The sequence shown here is derived from an EMBL/GenBank/DDBJ whole genome shotgun (WGS) entry which is preliminary data.</text>
</comment>
<gene>
    <name evidence="1" type="ORF">ElyMa_000522500</name>
</gene>
<keyword evidence="2" id="KW-1185">Reference proteome</keyword>
<reference evidence="1 2" key="1">
    <citation type="journal article" date="2021" name="Elife">
        <title>Chloroplast acquisition without the gene transfer in kleptoplastic sea slugs, Plakobranchus ocellatus.</title>
        <authorList>
            <person name="Maeda T."/>
            <person name="Takahashi S."/>
            <person name="Yoshida T."/>
            <person name="Shimamura S."/>
            <person name="Takaki Y."/>
            <person name="Nagai Y."/>
            <person name="Toyoda A."/>
            <person name="Suzuki Y."/>
            <person name="Arimoto A."/>
            <person name="Ishii H."/>
            <person name="Satoh N."/>
            <person name="Nishiyama T."/>
            <person name="Hasebe M."/>
            <person name="Maruyama T."/>
            <person name="Minagawa J."/>
            <person name="Obokata J."/>
            <person name="Shigenobu S."/>
        </authorList>
    </citation>
    <scope>NUCLEOTIDE SEQUENCE [LARGE SCALE GENOMIC DNA]</scope>
</reference>
<dbReference type="EMBL" id="BMAT01001005">
    <property type="protein sequence ID" value="GFR77991.1"/>
    <property type="molecule type" value="Genomic_DNA"/>
</dbReference>
<accession>A0AAV4G031</accession>
<dbReference type="AlphaFoldDB" id="A0AAV4G031"/>
<sequence>MHNNEPGSSLFIDNHWRYTLNKRLIFIRDTRHRDSALKMTRYPLWKSDSPASFCLRAKESASASSAVSANFVFHEPTCYLTEERISGNLPAMEKSLKVIASSCTK</sequence>
<name>A0AAV4G031_9GAST</name>
<dbReference type="Proteomes" id="UP000762676">
    <property type="component" value="Unassembled WGS sequence"/>
</dbReference>
<evidence type="ECO:0000313" key="2">
    <source>
        <dbReference type="Proteomes" id="UP000762676"/>
    </source>
</evidence>
<evidence type="ECO:0000313" key="1">
    <source>
        <dbReference type="EMBL" id="GFR77991.1"/>
    </source>
</evidence>
<proteinExistence type="predicted"/>
<organism evidence="1 2">
    <name type="scientific">Elysia marginata</name>
    <dbReference type="NCBI Taxonomy" id="1093978"/>
    <lineage>
        <taxon>Eukaryota</taxon>
        <taxon>Metazoa</taxon>
        <taxon>Spiralia</taxon>
        <taxon>Lophotrochozoa</taxon>
        <taxon>Mollusca</taxon>
        <taxon>Gastropoda</taxon>
        <taxon>Heterobranchia</taxon>
        <taxon>Euthyneura</taxon>
        <taxon>Panpulmonata</taxon>
        <taxon>Sacoglossa</taxon>
        <taxon>Placobranchoidea</taxon>
        <taxon>Plakobranchidae</taxon>
        <taxon>Elysia</taxon>
    </lineage>
</organism>
<protein>
    <submittedName>
        <fullName evidence="1">Uncharacterized protein</fullName>
    </submittedName>
</protein>